<dbReference type="EMBL" id="JACGWM010000205">
    <property type="protein sequence ID" value="KAL0310386.1"/>
    <property type="molecule type" value="Genomic_DNA"/>
</dbReference>
<dbReference type="GO" id="GO:0090730">
    <property type="term" value="C:Las1 complex"/>
    <property type="evidence" value="ECO:0007669"/>
    <property type="project" value="InterPro"/>
</dbReference>
<dbReference type="GO" id="GO:0004519">
    <property type="term" value="F:endonuclease activity"/>
    <property type="evidence" value="ECO:0007669"/>
    <property type="project" value="InterPro"/>
</dbReference>
<proteinExistence type="predicted"/>
<dbReference type="AlphaFoldDB" id="A0AAW2KVX2"/>
<feature type="region of interest" description="Disordered" evidence="1">
    <location>
        <begin position="572"/>
        <end position="623"/>
    </location>
</feature>
<dbReference type="InterPro" id="IPR007174">
    <property type="entry name" value="Las1"/>
</dbReference>
<dbReference type="PANTHER" id="PTHR15002:SF0">
    <property type="entry name" value="RIBOSOMAL BIOGENESIS PROTEIN LAS1L"/>
    <property type="match status" value="1"/>
</dbReference>
<dbReference type="GO" id="GO:0000470">
    <property type="term" value="P:maturation of LSU-rRNA"/>
    <property type="evidence" value="ECO:0007669"/>
    <property type="project" value="TreeGrafter"/>
</dbReference>
<reference evidence="2" key="2">
    <citation type="journal article" date="2024" name="Plant">
        <title>Genomic evolution and insights into agronomic trait innovations of Sesamum species.</title>
        <authorList>
            <person name="Miao H."/>
            <person name="Wang L."/>
            <person name="Qu L."/>
            <person name="Liu H."/>
            <person name="Sun Y."/>
            <person name="Le M."/>
            <person name="Wang Q."/>
            <person name="Wei S."/>
            <person name="Zheng Y."/>
            <person name="Lin W."/>
            <person name="Duan Y."/>
            <person name="Cao H."/>
            <person name="Xiong S."/>
            <person name="Wang X."/>
            <person name="Wei L."/>
            <person name="Li C."/>
            <person name="Ma Q."/>
            <person name="Ju M."/>
            <person name="Zhao R."/>
            <person name="Li G."/>
            <person name="Mu C."/>
            <person name="Tian Q."/>
            <person name="Mei H."/>
            <person name="Zhang T."/>
            <person name="Gao T."/>
            <person name="Zhang H."/>
        </authorList>
    </citation>
    <scope>NUCLEOTIDE SEQUENCE</scope>
    <source>
        <strain evidence="2">KEN8</strain>
    </source>
</reference>
<evidence type="ECO:0008006" key="3">
    <source>
        <dbReference type="Google" id="ProtNLM"/>
    </source>
</evidence>
<reference evidence="2" key="1">
    <citation type="submission" date="2020-06" db="EMBL/GenBank/DDBJ databases">
        <authorList>
            <person name="Li T."/>
            <person name="Hu X."/>
            <person name="Zhang T."/>
            <person name="Song X."/>
            <person name="Zhang H."/>
            <person name="Dai N."/>
            <person name="Sheng W."/>
            <person name="Hou X."/>
            <person name="Wei L."/>
        </authorList>
    </citation>
    <scope>NUCLEOTIDE SEQUENCE</scope>
    <source>
        <strain evidence="2">KEN8</strain>
        <tissue evidence="2">Leaf</tissue>
    </source>
</reference>
<dbReference type="Pfam" id="PF04031">
    <property type="entry name" value="Las1"/>
    <property type="match status" value="1"/>
</dbReference>
<organism evidence="2">
    <name type="scientific">Sesamum calycinum</name>
    <dbReference type="NCBI Taxonomy" id="2727403"/>
    <lineage>
        <taxon>Eukaryota</taxon>
        <taxon>Viridiplantae</taxon>
        <taxon>Streptophyta</taxon>
        <taxon>Embryophyta</taxon>
        <taxon>Tracheophyta</taxon>
        <taxon>Spermatophyta</taxon>
        <taxon>Magnoliopsida</taxon>
        <taxon>eudicotyledons</taxon>
        <taxon>Gunneridae</taxon>
        <taxon>Pentapetalae</taxon>
        <taxon>asterids</taxon>
        <taxon>lamiids</taxon>
        <taxon>Lamiales</taxon>
        <taxon>Pedaliaceae</taxon>
        <taxon>Sesamum</taxon>
    </lineage>
</organism>
<evidence type="ECO:0000256" key="1">
    <source>
        <dbReference type="SAM" id="MobiDB-lite"/>
    </source>
</evidence>
<dbReference type="PANTHER" id="PTHR15002">
    <property type="entry name" value="RIBOSOMAL BIOGENESIS PROTEIN LAS1L"/>
    <property type="match status" value="1"/>
</dbReference>
<comment type="caution">
    <text evidence="2">The sequence shown here is derived from an EMBL/GenBank/DDBJ whole genome shotgun (WGS) entry which is preliminary data.</text>
</comment>
<accession>A0AAW2KVX2</accession>
<name>A0AAW2KVX2_9LAMI</name>
<sequence>MEWLGFMGPVPDDVVEDKSHSFKLVPWMSWDEWKFVKESLFSSSPDSVASALQRISTWRSRGCTAVAIEVTASIVEIQQQDPFFRNDLNESASQSEEMLAMLYCMAIMRLVNGVVEKTRKKNEISIGEAADAIGIPRMLIDIRHEGSHRDLPSLQLVRLASKKALDWLVSYYWKPQEEAIPTQSNQAAKLRKEIKRRLREVALCLKTKQMAKSSFHMSRENWGSTVVGYNSLHLCSNFFSILTLNHVWVANSVRQTEHLYGRSKLLFLMAGKTSHSTNLAGSKKQLAKSLKNILRLYSSLSPEVVNVLLEYLLSALGSSNLAEHLEDSQIVNENKQTAFDDWKSVVLKLSRKEPEFLLTLTQAVLEKMESHEANYGTDGHQSPENSTKFHRLESLSYLFEWLTGNLKTLYPVLQKESAKSKDSKTEKHLPKATVLGLLRRCLLVSSPGNRQLMGAALTLAQQTGDRSLLHKLKKLALLDLSTSEANSVSSSNETTLLGEEYSIRQAEEKFELIRQFRMQSKHIKPKKTEIETKSRWAVAKSWNPCPIGMLPHTVGFSGQLPVLDRVDECTEAATSSDSKEHHQLNRCGKRDAESDTEEMTNTSVKKMKETEEDHVPHYQGDISSQGVKGHLMIDGVWKGVGEEELLALTSAVRLLV</sequence>
<protein>
    <recommendedName>
        <fullName evidence="3">Las1-like family protein</fullName>
    </recommendedName>
</protein>
<gene>
    <name evidence="2" type="ORF">Scaly_2933300</name>
</gene>
<dbReference type="GO" id="GO:0030687">
    <property type="term" value="C:preribosome, large subunit precursor"/>
    <property type="evidence" value="ECO:0007669"/>
    <property type="project" value="TreeGrafter"/>
</dbReference>
<evidence type="ECO:0000313" key="2">
    <source>
        <dbReference type="EMBL" id="KAL0310386.1"/>
    </source>
</evidence>
<dbReference type="GO" id="GO:0000460">
    <property type="term" value="P:maturation of 5.8S rRNA"/>
    <property type="evidence" value="ECO:0007669"/>
    <property type="project" value="TreeGrafter"/>
</dbReference>
<feature type="compositionally biased region" description="Basic and acidic residues" evidence="1">
    <location>
        <begin position="577"/>
        <end position="593"/>
    </location>
</feature>
<feature type="compositionally biased region" description="Basic and acidic residues" evidence="1">
    <location>
        <begin position="606"/>
        <end position="616"/>
    </location>
</feature>